<dbReference type="Pfam" id="PF06722">
    <property type="entry name" value="EryCIII-like_C"/>
    <property type="match status" value="1"/>
</dbReference>
<proteinExistence type="inferred from homology"/>
<keyword evidence="3" id="KW-0808">Transferase</keyword>
<evidence type="ECO:0000256" key="1">
    <source>
        <dbReference type="ARBA" id="ARBA00006962"/>
    </source>
</evidence>
<sequence>MRVLFNAAGTSPASVFAIAPLATAVRNAGHEILVTSFEEMAPAVESVGLPPAPFVTRETTESIKDMADRPTGRLVFPPPADEELAYSGGWFARQAAVSLPGLRRLAEDWRPDLVVGGTLAYGPALLAAERGIPHVRQMWDWVDFRTSHPYAEKELRPELAEAGLAGLPEPDLTIDICPPSLRPADAPDDRLMRWVPGNRQKRLEPWMYTRGDRPRVCVTLGSFRVSTEEMFDYLCGIVESVSALEAEIVVAATEEVAVKLRERFPGIRSGWVPMEFLADTCELVVHHSGGLTAMACMSTGTPQLVLNQFDLYNDSLRRLQDHGSGEVLYRGEHSVENVRSACEKLLSDPAYRRRAQALRAEMAELPTPGLLVGEMERLTVR</sequence>
<evidence type="ECO:0000256" key="2">
    <source>
        <dbReference type="ARBA" id="ARBA00022676"/>
    </source>
</evidence>
<evidence type="ECO:0000256" key="3">
    <source>
        <dbReference type="ARBA" id="ARBA00022679"/>
    </source>
</evidence>
<keyword evidence="2" id="KW-0328">Glycosyltransferase</keyword>
<dbReference type="CDD" id="cd03784">
    <property type="entry name" value="GT1_Gtf-like"/>
    <property type="match status" value="1"/>
</dbReference>
<dbReference type="Gene3D" id="3.40.50.2000">
    <property type="entry name" value="Glycogen Phosphorylase B"/>
    <property type="match status" value="2"/>
</dbReference>
<feature type="domain" description="Erythromycin biosynthesis protein CIII-like C-terminal" evidence="4">
    <location>
        <begin position="238"/>
        <end position="377"/>
    </location>
</feature>
<dbReference type="PANTHER" id="PTHR48050">
    <property type="entry name" value="STEROL 3-BETA-GLUCOSYLTRANSFERASE"/>
    <property type="match status" value="1"/>
</dbReference>
<gene>
    <name evidence="6" type="ORF">NMN56_024150</name>
</gene>
<organism evidence="6 7">
    <name type="scientific">Streptomyces iconiensis</name>
    <dbReference type="NCBI Taxonomy" id="1384038"/>
    <lineage>
        <taxon>Bacteria</taxon>
        <taxon>Bacillati</taxon>
        <taxon>Actinomycetota</taxon>
        <taxon>Actinomycetes</taxon>
        <taxon>Kitasatosporales</taxon>
        <taxon>Streptomycetaceae</taxon>
        <taxon>Streptomyces</taxon>
    </lineage>
</organism>
<dbReference type="RefSeq" id="WP_274041394.1">
    <property type="nucleotide sequence ID" value="NZ_JANCPR020000025.1"/>
</dbReference>
<evidence type="ECO:0000313" key="6">
    <source>
        <dbReference type="EMBL" id="MDJ1134994.1"/>
    </source>
</evidence>
<name>A0ABT7A1Q4_9ACTN</name>
<reference evidence="6 7" key="1">
    <citation type="submission" date="2023-05" db="EMBL/GenBank/DDBJ databases">
        <title>Streptantibioticus silvisoli sp. nov., acidotolerant actinomycetes 1 from pine litter.</title>
        <authorList>
            <person name="Swiecimska M."/>
            <person name="Golinska P."/>
            <person name="Sangal V."/>
            <person name="Wachnowicz B."/>
            <person name="Goodfellow M."/>
        </authorList>
    </citation>
    <scope>NUCLEOTIDE SEQUENCE [LARGE SCALE GENOMIC DNA]</scope>
    <source>
        <strain evidence="6 7">DSM 42109</strain>
    </source>
</reference>
<comment type="caution">
    <text evidence="6">The sequence shown here is derived from an EMBL/GenBank/DDBJ whole genome shotgun (WGS) entry which is preliminary data.</text>
</comment>
<dbReference type="InterPro" id="IPR010610">
    <property type="entry name" value="EryCIII-like_C"/>
</dbReference>
<dbReference type="Pfam" id="PF21036">
    <property type="entry name" value="EryCIII-like_N"/>
    <property type="match status" value="1"/>
</dbReference>
<dbReference type="InterPro" id="IPR048284">
    <property type="entry name" value="EryCIII-like_N"/>
</dbReference>
<evidence type="ECO:0000313" key="7">
    <source>
        <dbReference type="Proteomes" id="UP001214441"/>
    </source>
</evidence>
<dbReference type="SUPFAM" id="SSF53756">
    <property type="entry name" value="UDP-Glycosyltransferase/glycogen phosphorylase"/>
    <property type="match status" value="1"/>
</dbReference>
<evidence type="ECO:0000259" key="4">
    <source>
        <dbReference type="Pfam" id="PF06722"/>
    </source>
</evidence>
<evidence type="ECO:0000259" key="5">
    <source>
        <dbReference type="Pfam" id="PF21036"/>
    </source>
</evidence>
<comment type="similarity">
    <text evidence="1">Belongs to the glycosyltransferase 28 family.</text>
</comment>
<dbReference type="Proteomes" id="UP001214441">
    <property type="component" value="Unassembled WGS sequence"/>
</dbReference>
<feature type="domain" description="Erythromycin biosynthesis protein CIII-like N-terminal" evidence="5">
    <location>
        <begin position="99"/>
        <end position="221"/>
    </location>
</feature>
<dbReference type="InterPro" id="IPR050426">
    <property type="entry name" value="Glycosyltransferase_28"/>
</dbReference>
<accession>A0ABT7A1Q4</accession>
<protein>
    <submittedName>
        <fullName evidence="6">Glycosyltransferase</fullName>
    </submittedName>
</protein>
<dbReference type="InterPro" id="IPR002213">
    <property type="entry name" value="UDP_glucos_trans"/>
</dbReference>
<dbReference type="EMBL" id="JANCPR020000025">
    <property type="protein sequence ID" value="MDJ1134994.1"/>
    <property type="molecule type" value="Genomic_DNA"/>
</dbReference>
<keyword evidence="7" id="KW-1185">Reference proteome</keyword>
<dbReference type="PANTHER" id="PTHR48050:SF13">
    <property type="entry name" value="STEROL 3-BETA-GLUCOSYLTRANSFERASE UGT80A2"/>
    <property type="match status" value="1"/>
</dbReference>